<evidence type="ECO:0000313" key="3">
    <source>
        <dbReference type="EMBL" id="VFA96855.1"/>
    </source>
</evidence>
<dbReference type="Proteomes" id="UP000290439">
    <property type="component" value="Chromosome"/>
</dbReference>
<feature type="chain" id="PRO_5020223883" evidence="2">
    <location>
        <begin position="28"/>
        <end position="96"/>
    </location>
</feature>
<keyword evidence="2" id="KW-0732">Signal</keyword>
<proteinExistence type="predicted"/>
<dbReference type="AlphaFoldDB" id="A0A4U8VW75"/>
<name>A0A4U8VW75_9NOCA</name>
<organism evidence="3 4">
    <name type="scientific">Nocardia cyriacigeorgica</name>
    <dbReference type="NCBI Taxonomy" id="135487"/>
    <lineage>
        <taxon>Bacteria</taxon>
        <taxon>Bacillati</taxon>
        <taxon>Actinomycetota</taxon>
        <taxon>Actinomycetes</taxon>
        <taxon>Mycobacteriales</taxon>
        <taxon>Nocardiaceae</taxon>
        <taxon>Nocardia</taxon>
    </lineage>
</organism>
<dbReference type="EMBL" id="LR215973">
    <property type="protein sequence ID" value="VFA96855.1"/>
    <property type="molecule type" value="Genomic_DNA"/>
</dbReference>
<evidence type="ECO:0000256" key="1">
    <source>
        <dbReference type="SAM" id="MobiDB-lite"/>
    </source>
</evidence>
<accession>A0A4U8VW75</accession>
<gene>
    <name evidence="3" type="ORF">NCTC10797_00610</name>
</gene>
<feature type="region of interest" description="Disordered" evidence="1">
    <location>
        <begin position="25"/>
        <end position="96"/>
    </location>
</feature>
<evidence type="ECO:0000256" key="2">
    <source>
        <dbReference type="SAM" id="SignalP"/>
    </source>
</evidence>
<feature type="compositionally biased region" description="Low complexity" evidence="1">
    <location>
        <begin position="25"/>
        <end position="40"/>
    </location>
</feature>
<feature type="signal peptide" evidence="2">
    <location>
        <begin position="1"/>
        <end position="27"/>
    </location>
</feature>
<feature type="compositionally biased region" description="Pro residues" evidence="1">
    <location>
        <begin position="44"/>
        <end position="84"/>
    </location>
</feature>
<sequence>MRLRTASVLVAAAIAGFGIIGAGSALATPAGTAPVAPAGIPGEGCPPPPLGPDGRPLPPPIGPDGKPLPPPIGADGRPCPPPVGPDGHPPRPSADR</sequence>
<protein>
    <submittedName>
        <fullName evidence="3">Uncharacterized protein</fullName>
    </submittedName>
</protein>
<dbReference type="RefSeq" id="WP_165448808.1">
    <property type="nucleotide sequence ID" value="NZ_JADLPI010000008.1"/>
</dbReference>
<evidence type="ECO:0000313" key="4">
    <source>
        <dbReference type="Proteomes" id="UP000290439"/>
    </source>
</evidence>
<reference evidence="3 4" key="1">
    <citation type="submission" date="2019-02" db="EMBL/GenBank/DDBJ databases">
        <authorList>
            <consortium name="Pathogen Informatics"/>
        </authorList>
    </citation>
    <scope>NUCLEOTIDE SEQUENCE [LARGE SCALE GENOMIC DNA]</scope>
    <source>
        <strain evidence="3 4">3012STDY6756504</strain>
    </source>
</reference>